<organism evidence="4 5">
    <name type="scientific">Alkalitalea saponilacus</name>
    <dbReference type="NCBI Taxonomy" id="889453"/>
    <lineage>
        <taxon>Bacteria</taxon>
        <taxon>Pseudomonadati</taxon>
        <taxon>Bacteroidota</taxon>
        <taxon>Bacteroidia</taxon>
        <taxon>Marinilabiliales</taxon>
        <taxon>Marinilabiliaceae</taxon>
        <taxon>Alkalitalea</taxon>
    </lineage>
</organism>
<reference evidence="4 5" key="1">
    <citation type="submission" date="2017-02" db="EMBL/GenBank/DDBJ databases">
        <authorList>
            <person name="Peterson S.W."/>
        </authorList>
    </citation>
    <scope>NUCLEOTIDE SEQUENCE [LARGE SCALE GENOMIC DNA]</scope>
    <source>
        <strain evidence="4 5">DSM 24412</strain>
    </source>
</reference>
<dbReference type="Gene3D" id="3.40.50.720">
    <property type="entry name" value="NAD(P)-binding Rossmann-like Domain"/>
    <property type="match status" value="1"/>
</dbReference>
<accession>A0A1T5CMU5</accession>
<dbReference type="InterPro" id="IPR002347">
    <property type="entry name" value="SDR_fam"/>
</dbReference>
<dbReference type="STRING" id="889453.SAMN03080601_00885"/>
<evidence type="ECO:0000313" key="5">
    <source>
        <dbReference type="Proteomes" id="UP000191055"/>
    </source>
</evidence>
<sequence>MTKKPTVFITGTSSGIGKATVELFIRKGWQVAATMRNISAPNDFSEMEDVRLYQLDVTNSELVNEVARKVWEDYNGIEAVINNAGYGAIGPLEGATEEQIAKQMDTNFMGSVRIMKAFIPFFREKRGGVFVNVSSIAGRIGMPLYNIYHASKFALEGLTESLYYELRPFGVRVKLVEPGPVRTEFNGRSREDLITNDQAGYKHIVLNVNNLYGGFFEKGDLPETTAKTIYKAVNSKGSRLRFPSGILAKFLMVTNKILPGNWLRVITSKVAGIKSEI</sequence>
<dbReference type="Pfam" id="PF00106">
    <property type="entry name" value="adh_short"/>
    <property type="match status" value="1"/>
</dbReference>
<evidence type="ECO:0000256" key="3">
    <source>
        <dbReference type="RuleBase" id="RU000363"/>
    </source>
</evidence>
<dbReference type="PANTHER" id="PTHR43976">
    <property type="entry name" value="SHORT CHAIN DEHYDROGENASE"/>
    <property type="match status" value="1"/>
</dbReference>
<dbReference type="PRINTS" id="PR00080">
    <property type="entry name" value="SDRFAMILY"/>
</dbReference>
<evidence type="ECO:0000313" key="4">
    <source>
        <dbReference type="EMBL" id="SKB60838.1"/>
    </source>
</evidence>
<dbReference type="SUPFAM" id="SSF51735">
    <property type="entry name" value="NAD(P)-binding Rossmann-fold domains"/>
    <property type="match status" value="1"/>
</dbReference>
<dbReference type="RefSeq" id="WP_079556664.1">
    <property type="nucleotide sequence ID" value="NZ_CP021904.1"/>
</dbReference>
<dbReference type="AlphaFoldDB" id="A0A1T5CMU5"/>
<protein>
    <submittedName>
        <fullName evidence="4">Short-chain dehydrogenase</fullName>
    </submittedName>
</protein>
<dbReference type="EMBL" id="FUYV01000003">
    <property type="protein sequence ID" value="SKB60838.1"/>
    <property type="molecule type" value="Genomic_DNA"/>
</dbReference>
<evidence type="ECO:0000256" key="2">
    <source>
        <dbReference type="ARBA" id="ARBA00023002"/>
    </source>
</evidence>
<dbReference type="PANTHER" id="PTHR43976:SF16">
    <property type="entry name" value="SHORT-CHAIN DEHYDROGENASE_REDUCTASE FAMILY PROTEIN"/>
    <property type="match status" value="1"/>
</dbReference>
<dbReference type="InterPro" id="IPR036291">
    <property type="entry name" value="NAD(P)-bd_dom_sf"/>
</dbReference>
<proteinExistence type="inferred from homology"/>
<evidence type="ECO:0000256" key="1">
    <source>
        <dbReference type="ARBA" id="ARBA00006484"/>
    </source>
</evidence>
<dbReference type="InterPro" id="IPR051911">
    <property type="entry name" value="SDR_oxidoreductase"/>
</dbReference>
<dbReference type="CDD" id="cd05374">
    <property type="entry name" value="17beta-HSD-like_SDR_c"/>
    <property type="match status" value="1"/>
</dbReference>
<keyword evidence="5" id="KW-1185">Reference proteome</keyword>
<dbReference type="OrthoDB" id="9786056at2"/>
<comment type="similarity">
    <text evidence="1 3">Belongs to the short-chain dehydrogenases/reductases (SDR) family.</text>
</comment>
<gene>
    <name evidence="4" type="ORF">SAMN03080601_00885</name>
</gene>
<name>A0A1T5CMU5_9BACT</name>
<dbReference type="Proteomes" id="UP000191055">
    <property type="component" value="Unassembled WGS sequence"/>
</dbReference>
<dbReference type="GO" id="GO:0016491">
    <property type="term" value="F:oxidoreductase activity"/>
    <property type="evidence" value="ECO:0007669"/>
    <property type="project" value="UniProtKB-KW"/>
</dbReference>
<dbReference type="PRINTS" id="PR00081">
    <property type="entry name" value="GDHRDH"/>
</dbReference>
<keyword evidence="2" id="KW-0560">Oxidoreductase</keyword>
<dbReference type="KEGG" id="asx:CDL62_12645"/>